<gene>
    <name evidence="2" type="ORF">BgAZ_301750</name>
</gene>
<keyword evidence="3" id="KW-1185">Reference proteome</keyword>
<comment type="caution">
    <text evidence="2">The sequence shown here is derived from an EMBL/GenBank/DDBJ whole genome shotgun (WGS) entry which is preliminary data.</text>
</comment>
<evidence type="ECO:0000313" key="3">
    <source>
        <dbReference type="Proteomes" id="UP001230268"/>
    </source>
</evidence>
<feature type="compositionally biased region" description="Basic and acidic residues" evidence="1">
    <location>
        <begin position="287"/>
        <end position="299"/>
    </location>
</feature>
<dbReference type="EMBL" id="JAVEPI010000003">
    <property type="protein sequence ID" value="KAK1442657.1"/>
    <property type="molecule type" value="Genomic_DNA"/>
</dbReference>
<accession>A0AAD8LJE2</accession>
<feature type="region of interest" description="Disordered" evidence="1">
    <location>
        <begin position="279"/>
        <end position="301"/>
    </location>
</feature>
<dbReference type="AlphaFoldDB" id="A0AAD8LJE2"/>
<evidence type="ECO:0000313" key="2">
    <source>
        <dbReference type="EMBL" id="KAK1442657.1"/>
    </source>
</evidence>
<dbReference type="Proteomes" id="UP001230268">
    <property type="component" value="Unassembled WGS sequence"/>
</dbReference>
<protein>
    <submittedName>
        <fullName evidence="2">Uncharacterized protein</fullName>
    </submittedName>
</protein>
<reference evidence="2" key="1">
    <citation type="submission" date="2023-08" db="EMBL/GenBank/DDBJ databases">
        <title>Draft sequence of the Babesia gibsoni genome.</title>
        <authorList>
            <person name="Yamagishi J.Y."/>
            <person name="Xuan X.X."/>
        </authorList>
    </citation>
    <scope>NUCLEOTIDE SEQUENCE</scope>
    <source>
        <strain evidence="2">Azabu</strain>
    </source>
</reference>
<sequence>MEEALLSVAIVDDTNVCYRVSPLALKRLQELDATTANCQRCRSTSVGNKEESQHKASISGNSPCFLGYPDGVATAYSDSRYHVALEWLSRTLHHLDALENLGYGMKRRRHQLHCIERMKNDEDISECLKEKVTNVLKGWISFDQRFRDTYAAIAQNYHRLLNMEVNMNLLRTNSLHMLEKEEMNGYDYGVSISPSSKEAIRNSEIYGKLVSIWYTKLSALRSRNINEFKEYVLDAVSELQHLPIPQQLHILDEVEPTSALTSLVVDESPVTTGAAAASYEFTGEDVTPERGHTNEDKVSSESGLGIVNNHFEGNKRHNHQKEGVVEYSIENEDVQHFVDEGQEEYDALVGETVNMFNDYCNTRGINDESALDSMNRLTDLKNRLLPRFLKACDKIPVYCDEYMNSLHDQFLIYKKCNDKKVDMQRPKNRAAPTTNNGKVDVSPPQIARKTSVVRRNTIMQDAQVVLPKWTNYNSTVRSLSLTNLNVLDVLRCGPSDTNVYRKLVVLTRGSLRDIFLNRGGASSTAHVDLRALVHTDKQPHVSDDDVEEATGSGETHVKGITQSLMRALLTEDLAEDEIDNVVSTWFPKLCWMSNAECSKREDIQLDDDEIGWYPQNKDLTGDYTKIHSDAWFSRLRLFHSLTSRHQLHLRHEATQAEPGIKYDSSFCPNISDFPPLKVLLDFSNHIPIKYTMKTKNGDGHFVWIQSLFGWDSIYGNITENLTEQIMLDELMLPSLSNDYTANAVVVPIHQGAIELSDSYRMIGDICDCMTDYVFPPLYEQHIFKDEVGNGDGDSGCGSRPHAHCHIKSCLSKGSVDTNKVGSVFLSRHSNLCLGSQWALNQDKCKNASVPIIFYLVACNDQDNEGTCVYNPDSPENVRVEMDNMREVLNGLSRILQLCNEWKVATLSIPVDLRCSLSGDGSGKARTAHSLPTSKDQDATRTSVRCLATVTHLSTAISCGAFPLAINIIFPESLSKTEVERNAVNVFINHLGAF</sequence>
<name>A0AAD8LJE2_BABGI</name>
<proteinExistence type="predicted"/>
<organism evidence="2 3">
    <name type="scientific">Babesia gibsoni</name>
    <dbReference type="NCBI Taxonomy" id="33632"/>
    <lineage>
        <taxon>Eukaryota</taxon>
        <taxon>Sar</taxon>
        <taxon>Alveolata</taxon>
        <taxon>Apicomplexa</taxon>
        <taxon>Aconoidasida</taxon>
        <taxon>Piroplasmida</taxon>
        <taxon>Babesiidae</taxon>
        <taxon>Babesia</taxon>
    </lineage>
</organism>
<evidence type="ECO:0000256" key="1">
    <source>
        <dbReference type="SAM" id="MobiDB-lite"/>
    </source>
</evidence>